<dbReference type="Proteomes" id="UP000005666">
    <property type="component" value="Chromosome 8"/>
</dbReference>
<sequence>MDEILSKAGSQVVSFAIRSSITLASSYVLKKVSNFVQELPTENREDEVKVKKINRLKRQLENKIIIVSNAIDLIKIVAFNGNNNLNGIIQLTQDIKLEIDSIDDKLNDLQEKNSARNEYDKNKSVLDKVIEYIEDVIERLDEITPFINLSLNTSGINLNSAIPNNISPNLLLNASNLISINNEEYRKDDKDAKKCSLKKIFEFTIYTVFYKIQLKKVVWKEDYNKSQAEIIRYSEKDDEENTYKYNIVFKESFDDDRYHDEEEEEREITINLNNVIKIFYSYSGNLLNLESDFDEPVLILKVDNNGMKKTSTQDIVYYGLGNFNKADNSIKLFEIVTRLLSLQVNEGKDIFDITDEKLALYLNDENKMMNNDNSVDEDETLGKLREVSI</sequence>
<dbReference type="eggNOG" id="ENOG502R7I3">
    <property type="taxonomic scope" value="Eukaryota"/>
</dbReference>
<dbReference type="KEGG" id="tpf:TPHA_0H00570"/>
<accession>G8BWW3</accession>
<dbReference type="GO" id="GO:0005737">
    <property type="term" value="C:cytoplasm"/>
    <property type="evidence" value="ECO:0007669"/>
    <property type="project" value="EnsemblFungi"/>
</dbReference>
<name>G8BWW3_TETPH</name>
<dbReference type="RefSeq" id="XP_003686701.1">
    <property type="nucleotide sequence ID" value="XM_003686653.1"/>
</dbReference>
<dbReference type="InterPro" id="IPR008812">
    <property type="entry name" value="Ran_GTP-bd-rel"/>
</dbReference>
<dbReference type="PANTHER" id="PTHR31010">
    <property type="entry name" value="RAN-SPECIFIC GTPASE-ACTIVATING PROTEIN 30-RELATED"/>
    <property type="match status" value="1"/>
</dbReference>
<dbReference type="AlphaFoldDB" id="G8BWW3"/>
<proteinExistence type="predicted"/>
<dbReference type="Pfam" id="PF05508">
    <property type="entry name" value="Ran-binding"/>
    <property type="match status" value="1"/>
</dbReference>
<organism evidence="1 2">
    <name type="scientific">Tetrapisispora phaffii (strain ATCC 24235 / CBS 4417 / NBRC 1672 / NRRL Y-8282 / UCD 70-5)</name>
    <name type="common">Yeast</name>
    <name type="synonym">Fabospora phaffii</name>
    <dbReference type="NCBI Taxonomy" id="1071381"/>
    <lineage>
        <taxon>Eukaryota</taxon>
        <taxon>Fungi</taxon>
        <taxon>Dikarya</taxon>
        <taxon>Ascomycota</taxon>
        <taxon>Saccharomycotina</taxon>
        <taxon>Saccharomycetes</taxon>
        <taxon>Saccharomycetales</taxon>
        <taxon>Saccharomycetaceae</taxon>
        <taxon>Tetrapisispora</taxon>
    </lineage>
</organism>
<dbReference type="PANTHER" id="PTHR31010:SF2">
    <property type="entry name" value="RAN-SPECIFIC GTPASE-ACTIVATING PROTEIN 30"/>
    <property type="match status" value="1"/>
</dbReference>
<dbReference type="GO" id="GO:0005634">
    <property type="term" value="C:nucleus"/>
    <property type="evidence" value="ECO:0007669"/>
    <property type="project" value="EnsemblFungi"/>
</dbReference>
<evidence type="ECO:0008006" key="3">
    <source>
        <dbReference type="Google" id="ProtNLM"/>
    </source>
</evidence>
<dbReference type="GeneID" id="11533731"/>
<protein>
    <recommendedName>
        <fullName evidence="3">Ran-specific GTPase-activating protein 30</fullName>
    </recommendedName>
</protein>
<dbReference type="GO" id="GO:0030695">
    <property type="term" value="F:GTPase regulator activity"/>
    <property type="evidence" value="ECO:0007669"/>
    <property type="project" value="EnsemblFungi"/>
</dbReference>
<gene>
    <name evidence="1" type="primary">TPHA0H00570</name>
    <name evidence="1" type="ordered locus">TPHA_0H00570</name>
</gene>
<dbReference type="HOGENOM" id="CLU_014536_0_0_1"/>
<dbReference type="OMA" id="QSMFFTA"/>
<keyword evidence="2" id="KW-1185">Reference proteome</keyword>
<dbReference type="EMBL" id="HE612863">
    <property type="protein sequence ID" value="CCE64267.1"/>
    <property type="molecule type" value="Genomic_DNA"/>
</dbReference>
<evidence type="ECO:0000313" key="1">
    <source>
        <dbReference type="EMBL" id="CCE64267.1"/>
    </source>
</evidence>
<reference evidence="1 2" key="1">
    <citation type="journal article" date="2011" name="Proc. Natl. Acad. Sci. U.S.A.">
        <title>Evolutionary erosion of yeast sex chromosomes by mating-type switching accidents.</title>
        <authorList>
            <person name="Gordon J.L."/>
            <person name="Armisen D."/>
            <person name="Proux-Wera E."/>
            <person name="Oheigeartaigh S.S."/>
            <person name="Byrne K.P."/>
            <person name="Wolfe K.H."/>
        </authorList>
    </citation>
    <scope>NUCLEOTIDE SEQUENCE [LARGE SCALE GENOMIC DNA]</scope>
    <source>
        <strain evidence="2">ATCC 24235 / CBS 4417 / NBRC 1672 / NRRL Y-8282 / UCD 70-5</strain>
    </source>
</reference>
<dbReference type="OrthoDB" id="512915at2759"/>
<evidence type="ECO:0000313" key="2">
    <source>
        <dbReference type="Proteomes" id="UP000005666"/>
    </source>
</evidence>